<keyword evidence="1" id="KW-0805">Transcription regulation</keyword>
<evidence type="ECO:0000313" key="5">
    <source>
        <dbReference type="EMBL" id="PWK91900.1"/>
    </source>
</evidence>
<dbReference type="SMART" id="SM00345">
    <property type="entry name" value="HTH_GNTR"/>
    <property type="match status" value="1"/>
</dbReference>
<evidence type="ECO:0000256" key="1">
    <source>
        <dbReference type="ARBA" id="ARBA00023015"/>
    </source>
</evidence>
<name>A0A316IGJ1_9GAMM</name>
<dbReference type="EMBL" id="QGHC01000003">
    <property type="protein sequence ID" value="PWK91900.1"/>
    <property type="molecule type" value="Genomic_DNA"/>
</dbReference>
<reference evidence="5 6" key="1">
    <citation type="submission" date="2018-05" db="EMBL/GenBank/DDBJ databases">
        <title>Genomic Encyclopedia of Type Strains, Phase IV (KMG-IV): sequencing the most valuable type-strain genomes for metagenomic binning, comparative biology and taxonomic classification.</title>
        <authorList>
            <person name="Goeker M."/>
        </authorList>
    </citation>
    <scope>NUCLEOTIDE SEQUENCE [LARGE SCALE GENOMIC DNA]</scope>
    <source>
        <strain evidence="5 6">DSM 14263</strain>
    </source>
</reference>
<dbReference type="Proteomes" id="UP000245812">
    <property type="component" value="Unassembled WGS sequence"/>
</dbReference>
<evidence type="ECO:0000259" key="4">
    <source>
        <dbReference type="PROSITE" id="PS50949"/>
    </source>
</evidence>
<evidence type="ECO:0000313" key="6">
    <source>
        <dbReference type="Proteomes" id="UP000245812"/>
    </source>
</evidence>
<dbReference type="GO" id="GO:0003700">
    <property type="term" value="F:DNA-binding transcription factor activity"/>
    <property type="evidence" value="ECO:0007669"/>
    <property type="project" value="InterPro"/>
</dbReference>
<dbReference type="InterPro" id="IPR011711">
    <property type="entry name" value="GntR_C"/>
</dbReference>
<dbReference type="Gene3D" id="1.10.10.10">
    <property type="entry name" value="Winged helix-like DNA-binding domain superfamily/Winged helix DNA-binding domain"/>
    <property type="match status" value="1"/>
</dbReference>
<proteinExistence type="predicted"/>
<dbReference type="PANTHER" id="PTHR43537">
    <property type="entry name" value="TRANSCRIPTIONAL REGULATOR, GNTR FAMILY"/>
    <property type="match status" value="1"/>
</dbReference>
<evidence type="ECO:0000256" key="3">
    <source>
        <dbReference type="ARBA" id="ARBA00023163"/>
    </source>
</evidence>
<organism evidence="5 6">
    <name type="scientific">Fulvimonas soli</name>
    <dbReference type="NCBI Taxonomy" id="155197"/>
    <lineage>
        <taxon>Bacteria</taxon>
        <taxon>Pseudomonadati</taxon>
        <taxon>Pseudomonadota</taxon>
        <taxon>Gammaproteobacteria</taxon>
        <taxon>Lysobacterales</taxon>
        <taxon>Rhodanobacteraceae</taxon>
        <taxon>Fulvimonas</taxon>
    </lineage>
</organism>
<keyword evidence="2" id="KW-0238">DNA-binding</keyword>
<dbReference type="InterPro" id="IPR036388">
    <property type="entry name" value="WH-like_DNA-bd_sf"/>
</dbReference>
<dbReference type="SUPFAM" id="SSF48008">
    <property type="entry name" value="GntR ligand-binding domain-like"/>
    <property type="match status" value="1"/>
</dbReference>
<gene>
    <name evidence="5" type="ORF">C7456_10319</name>
</gene>
<dbReference type="InterPro" id="IPR000524">
    <property type="entry name" value="Tscrpt_reg_HTH_GntR"/>
</dbReference>
<feature type="domain" description="HTH gntR-type" evidence="4">
    <location>
        <begin position="21"/>
        <end position="88"/>
    </location>
</feature>
<dbReference type="PANTHER" id="PTHR43537:SF24">
    <property type="entry name" value="GLUCONATE OPERON TRANSCRIPTIONAL REPRESSOR"/>
    <property type="match status" value="1"/>
</dbReference>
<dbReference type="InterPro" id="IPR036390">
    <property type="entry name" value="WH_DNA-bd_sf"/>
</dbReference>
<dbReference type="GO" id="GO:0003677">
    <property type="term" value="F:DNA binding"/>
    <property type="evidence" value="ECO:0007669"/>
    <property type="project" value="UniProtKB-KW"/>
</dbReference>
<dbReference type="SUPFAM" id="SSF46785">
    <property type="entry name" value="Winged helix' DNA-binding domain"/>
    <property type="match status" value="1"/>
</dbReference>
<accession>A0A316IGJ1</accession>
<dbReference type="Pfam" id="PF07729">
    <property type="entry name" value="FCD"/>
    <property type="match status" value="1"/>
</dbReference>
<keyword evidence="6" id="KW-1185">Reference proteome</keyword>
<dbReference type="Gene3D" id="1.20.120.530">
    <property type="entry name" value="GntR ligand-binding domain-like"/>
    <property type="match status" value="1"/>
</dbReference>
<sequence>MREADAASAGGRRGDAALRRGGLTEHVYEHIKASILDGVFSREAWLPVDQLAGQLDVSRQPVMDALKRLGMEGFVSIIPQVGCRIRSYSPEEIGDFYRLFAEGEALVAEFAASRATSEDVVALEVISAKIGHLRRQKLPQVKLARQYRALNRRLHYEIRRIARSESVTEVVERLGDRSDFFITTTNAPIFADRLNAAHDEHEDIIDAIAHHDAARARRVMKSHIVAIGDRLQAALRRATAG</sequence>
<comment type="caution">
    <text evidence="5">The sequence shown here is derived from an EMBL/GenBank/DDBJ whole genome shotgun (WGS) entry which is preliminary data.</text>
</comment>
<dbReference type="AlphaFoldDB" id="A0A316IGJ1"/>
<dbReference type="Pfam" id="PF00392">
    <property type="entry name" value="GntR"/>
    <property type="match status" value="1"/>
</dbReference>
<dbReference type="InterPro" id="IPR008920">
    <property type="entry name" value="TF_FadR/GntR_C"/>
</dbReference>
<evidence type="ECO:0000256" key="2">
    <source>
        <dbReference type="ARBA" id="ARBA00023125"/>
    </source>
</evidence>
<dbReference type="PROSITE" id="PS50949">
    <property type="entry name" value="HTH_GNTR"/>
    <property type="match status" value="1"/>
</dbReference>
<protein>
    <submittedName>
        <fullName evidence="5">GntR family transcriptional regulator</fullName>
    </submittedName>
</protein>
<dbReference type="SMART" id="SM00895">
    <property type="entry name" value="FCD"/>
    <property type="match status" value="1"/>
</dbReference>
<keyword evidence="3" id="KW-0804">Transcription</keyword>